<reference evidence="5 6" key="1">
    <citation type="journal article" date="2015" name="Genome Announc.">
        <title>Expanding the biotechnology potential of lactobacilli through comparative genomics of 213 strains and associated genera.</title>
        <authorList>
            <person name="Sun Z."/>
            <person name="Harris H.M."/>
            <person name="McCann A."/>
            <person name="Guo C."/>
            <person name="Argimon S."/>
            <person name="Zhang W."/>
            <person name="Yang X."/>
            <person name="Jeffery I.B."/>
            <person name="Cooney J.C."/>
            <person name="Kagawa T.F."/>
            <person name="Liu W."/>
            <person name="Song Y."/>
            <person name="Salvetti E."/>
            <person name="Wrobel A."/>
            <person name="Rasinkangas P."/>
            <person name="Parkhill J."/>
            <person name="Rea M.C."/>
            <person name="O'Sullivan O."/>
            <person name="Ritari J."/>
            <person name="Douillard F.P."/>
            <person name="Paul Ross R."/>
            <person name="Yang R."/>
            <person name="Briner A.E."/>
            <person name="Felis G.E."/>
            <person name="de Vos W.M."/>
            <person name="Barrangou R."/>
            <person name="Klaenhammer T.R."/>
            <person name="Caufield P.W."/>
            <person name="Cui Y."/>
            <person name="Zhang H."/>
            <person name="O'Toole P.W."/>
        </authorList>
    </citation>
    <scope>NUCLEOTIDE SEQUENCE [LARGE SCALE GENOMIC DNA]</scope>
    <source>
        <strain evidence="5 6">DSM 19971</strain>
    </source>
</reference>
<dbReference type="AlphaFoldDB" id="A0A0R1PYJ8"/>
<evidence type="ECO:0000313" key="6">
    <source>
        <dbReference type="Proteomes" id="UP000051155"/>
    </source>
</evidence>
<dbReference type="Proteomes" id="UP000051155">
    <property type="component" value="Unassembled WGS sequence"/>
</dbReference>
<dbReference type="PROSITE" id="PS51118">
    <property type="entry name" value="HTH_HXLR"/>
    <property type="match status" value="1"/>
</dbReference>
<gene>
    <name evidence="5" type="ORF">FD20_GL000302</name>
</gene>
<proteinExistence type="predicted"/>
<protein>
    <recommendedName>
        <fullName evidence="4">HTH hxlR-type domain-containing protein</fullName>
    </recommendedName>
</protein>
<organism evidence="5 6">
    <name type="scientific">Liquorilactobacillus uvarum DSM 19971</name>
    <dbReference type="NCBI Taxonomy" id="1423812"/>
    <lineage>
        <taxon>Bacteria</taxon>
        <taxon>Bacillati</taxon>
        <taxon>Bacillota</taxon>
        <taxon>Bacilli</taxon>
        <taxon>Lactobacillales</taxon>
        <taxon>Lactobacillaceae</taxon>
        <taxon>Liquorilactobacillus</taxon>
    </lineage>
</organism>
<evidence type="ECO:0000256" key="3">
    <source>
        <dbReference type="ARBA" id="ARBA00023163"/>
    </source>
</evidence>
<dbReference type="PANTHER" id="PTHR33204">
    <property type="entry name" value="TRANSCRIPTIONAL REGULATOR, MARR FAMILY"/>
    <property type="match status" value="1"/>
</dbReference>
<dbReference type="GO" id="GO:0003677">
    <property type="term" value="F:DNA binding"/>
    <property type="evidence" value="ECO:0007669"/>
    <property type="project" value="UniProtKB-KW"/>
</dbReference>
<keyword evidence="2" id="KW-0238">DNA-binding</keyword>
<dbReference type="InterPro" id="IPR036388">
    <property type="entry name" value="WH-like_DNA-bd_sf"/>
</dbReference>
<dbReference type="SUPFAM" id="SSF46785">
    <property type="entry name" value="Winged helix' DNA-binding domain"/>
    <property type="match status" value="1"/>
</dbReference>
<feature type="domain" description="HTH hxlR-type" evidence="4">
    <location>
        <begin position="1"/>
        <end position="57"/>
    </location>
</feature>
<keyword evidence="3" id="KW-0804">Transcription</keyword>
<comment type="caution">
    <text evidence="5">The sequence shown here is derived from an EMBL/GenBank/DDBJ whole genome shotgun (WGS) entry which is preliminary data.</text>
</comment>
<evidence type="ECO:0000259" key="4">
    <source>
        <dbReference type="PROSITE" id="PS51118"/>
    </source>
</evidence>
<dbReference type="Gene3D" id="1.10.10.10">
    <property type="entry name" value="Winged helix-like DNA-binding domain superfamily/Winged helix DNA-binding domain"/>
    <property type="match status" value="1"/>
</dbReference>
<dbReference type="PANTHER" id="PTHR33204:SF29">
    <property type="entry name" value="TRANSCRIPTIONAL REGULATOR"/>
    <property type="match status" value="1"/>
</dbReference>
<keyword evidence="6" id="KW-1185">Reference proteome</keyword>
<evidence type="ECO:0000256" key="2">
    <source>
        <dbReference type="ARBA" id="ARBA00023125"/>
    </source>
</evidence>
<accession>A0A0R1PYJ8</accession>
<dbReference type="Pfam" id="PF01638">
    <property type="entry name" value="HxlR"/>
    <property type="match status" value="1"/>
</dbReference>
<dbReference type="InterPro" id="IPR002577">
    <property type="entry name" value="HTH_HxlR"/>
</dbReference>
<keyword evidence="1" id="KW-0805">Transcription regulation</keyword>
<name>A0A0R1PYJ8_9LACO</name>
<evidence type="ECO:0000313" key="5">
    <source>
        <dbReference type="EMBL" id="KRL37625.1"/>
    </source>
</evidence>
<evidence type="ECO:0000256" key="1">
    <source>
        <dbReference type="ARBA" id="ARBA00023015"/>
    </source>
</evidence>
<dbReference type="EMBL" id="AZEG01000010">
    <property type="protein sequence ID" value="KRL37625.1"/>
    <property type="molecule type" value="Genomic_DNA"/>
</dbReference>
<dbReference type="PATRIC" id="fig|1423812.3.peg.305"/>
<sequence length="80" mass="9004">MLALQLNELEKDNVVKKNVYSVTPPKTDYALTEFGKSLAPVIEAMEKWGNHYNQVAVKGKYADSGNCRQAVNMVNKIEME</sequence>
<dbReference type="STRING" id="1423812.FD20_GL000302"/>
<dbReference type="InterPro" id="IPR036390">
    <property type="entry name" value="WH_DNA-bd_sf"/>
</dbReference>